<dbReference type="STRING" id="1505087.AYJ54_00735"/>
<dbReference type="Proteomes" id="UP000076959">
    <property type="component" value="Unassembled WGS sequence"/>
</dbReference>
<evidence type="ECO:0000313" key="1">
    <source>
        <dbReference type="EMBL" id="OAF05464.1"/>
    </source>
</evidence>
<name>A0A176YFQ5_9BRAD</name>
<protein>
    <submittedName>
        <fullName evidence="1">Uncharacterized protein</fullName>
    </submittedName>
</protein>
<accession>A0A176YFQ5</accession>
<comment type="caution">
    <text evidence="1">The sequence shown here is derived from an EMBL/GenBank/DDBJ whole genome shotgun (WGS) entry which is preliminary data.</text>
</comment>
<reference evidence="1 2" key="1">
    <citation type="submission" date="2016-03" db="EMBL/GenBank/DDBJ databases">
        <title>Draft Genome Sequence of the Strain BR 10245 (Bradyrhizobium sp.) isolated from nodules of Centrolobium paraense.</title>
        <authorList>
            <person name="Simoes-Araujo J.L.Sr."/>
            <person name="Barauna A.C."/>
            <person name="Silva K."/>
            <person name="Zilli J.E."/>
        </authorList>
    </citation>
    <scope>NUCLEOTIDE SEQUENCE [LARGE SCALE GENOMIC DNA]</scope>
    <source>
        <strain evidence="1 2">BR 10245</strain>
    </source>
</reference>
<dbReference type="AlphaFoldDB" id="A0A176YFQ5"/>
<proteinExistence type="predicted"/>
<evidence type="ECO:0000313" key="2">
    <source>
        <dbReference type="Proteomes" id="UP000076959"/>
    </source>
</evidence>
<keyword evidence="2" id="KW-1185">Reference proteome</keyword>
<organism evidence="1 2">
    <name type="scientific">Bradyrhizobium centrolobii</name>
    <dbReference type="NCBI Taxonomy" id="1505087"/>
    <lineage>
        <taxon>Bacteria</taxon>
        <taxon>Pseudomonadati</taxon>
        <taxon>Pseudomonadota</taxon>
        <taxon>Alphaproteobacteria</taxon>
        <taxon>Hyphomicrobiales</taxon>
        <taxon>Nitrobacteraceae</taxon>
        <taxon>Bradyrhizobium</taxon>
    </lineage>
</organism>
<sequence>MVQVELGPVFGVQLEDGTLDAAQPGFGAALGIHAEEGAPSPIHAVVVFPCCTQLMKSRVSVAAKPVTTYEPAAALRNVGNEAGLPVIEYEVTAALKTKLTVAGFTLTAYEAVTAGRRTAKITGFPVSANVPSEPRRLVLNRAAFPVTV</sequence>
<dbReference type="EMBL" id="LUUB01000079">
    <property type="protein sequence ID" value="OAF05464.1"/>
    <property type="molecule type" value="Genomic_DNA"/>
</dbReference>
<gene>
    <name evidence="1" type="ORF">AYJ54_00735</name>
</gene>